<dbReference type="PRINTS" id="PR00344">
    <property type="entry name" value="BCTRLSENSOR"/>
</dbReference>
<sequence>MAARAPWTLNRRLVLTVVAVLTVVSAIIGVVSVLVLQTSLMQRTDAELASTIQRGSAAVGFRVDQGYGPDSLPRAFDIVRTPGQSVGTLAAVVDSSGDVQDALYINTAAEIRGLTNAQQNRVAQVPVDGHPHSVDLGGSVGSYRLFSLYYPTGGTIVIGVPLAGVYATVAQLGVTITLVALVGIVIVAVLGSYIVRIALRPLTRVTQTAQRVSRMKLDRGDVAIAERVPTTDADERTEVGQVGAALNSMLDHVGAALQSRQESEQKVRQFVADASHELRTPLASIRGYSELTRRSGQEVPPDIAHALSRIESESVRMTALVEDLLLLARLDEGRELAREPVDLTLLLVDAVGDAHASGSDHVWELDLPEEPLEVLGDAPRLQQVFINLLANARVHTPAGTVVRVGLEDDGDSAIVTVTDDGPGIDPSVAATLFERFARGDSSRNRATGSTGLGLAIVRGVVTAQGGSVSVASEPGATTFTVILPKAPVATPAAVPAAPVPTP</sequence>
<organism evidence="15 16">
    <name type="scientific">Orlajensenia flava</name>
    <dbReference type="NCBI Taxonomy" id="2565934"/>
    <lineage>
        <taxon>Bacteria</taxon>
        <taxon>Bacillati</taxon>
        <taxon>Actinomycetota</taxon>
        <taxon>Actinomycetes</taxon>
        <taxon>Micrococcales</taxon>
        <taxon>Microbacteriaceae</taxon>
        <taxon>Orlajensenia</taxon>
    </lineage>
</organism>
<evidence type="ECO:0000256" key="9">
    <source>
        <dbReference type="ARBA" id="ARBA00022989"/>
    </source>
</evidence>
<dbReference type="Gene3D" id="6.10.340.10">
    <property type="match status" value="1"/>
</dbReference>
<comment type="subcellular location">
    <subcellularLocation>
        <location evidence="3">Cell membrane</location>
    </subcellularLocation>
</comment>
<dbReference type="InterPro" id="IPR003660">
    <property type="entry name" value="HAMP_dom"/>
</dbReference>
<keyword evidence="10" id="KW-0902">Two-component regulatory system</keyword>
<dbReference type="FunFam" id="3.30.565.10:FF:000006">
    <property type="entry name" value="Sensor histidine kinase WalK"/>
    <property type="match status" value="1"/>
</dbReference>
<dbReference type="EMBL" id="SSSN01000005">
    <property type="protein sequence ID" value="THG34508.1"/>
    <property type="molecule type" value="Genomic_DNA"/>
</dbReference>
<dbReference type="RefSeq" id="WP_136424306.1">
    <property type="nucleotide sequence ID" value="NZ_SSSN01000005.1"/>
</dbReference>
<accession>A0A4S4FVY2</accession>
<evidence type="ECO:0000256" key="1">
    <source>
        <dbReference type="ARBA" id="ARBA00000085"/>
    </source>
</evidence>
<dbReference type="PROSITE" id="PS50109">
    <property type="entry name" value="HIS_KIN"/>
    <property type="match status" value="1"/>
</dbReference>
<dbReference type="EC" id="2.7.13.3" evidence="4"/>
<keyword evidence="8" id="KW-0418">Kinase</keyword>
<evidence type="ECO:0000256" key="12">
    <source>
        <dbReference type="SAM" id="Phobius"/>
    </source>
</evidence>
<evidence type="ECO:0000259" key="14">
    <source>
        <dbReference type="PROSITE" id="PS50885"/>
    </source>
</evidence>
<keyword evidence="7 12" id="KW-0812">Transmembrane</keyword>
<evidence type="ECO:0000256" key="5">
    <source>
        <dbReference type="ARBA" id="ARBA00022553"/>
    </source>
</evidence>
<dbReference type="SUPFAM" id="SSF55874">
    <property type="entry name" value="ATPase domain of HSP90 chaperone/DNA topoisomerase II/histidine kinase"/>
    <property type="match status" value="1"/>
</dbReference>
<comment type="caution">
    <text evidence="15">The sequence shown here is derived from an EMBL/GenBank/DDBJ whole genome shotgun (WGS) entry which is preliminary data.</text>
</comment>
<evidence type="ECO:0000313" key="15">
    <source>
        <dbReference type="EMBL" id="THG34508.1"/>
    </source>
</evidence>
<evidence type="ECO:0000256" key="2">
    <source>
        <dbReference type="ARBA" id="ARBA00001968"/>
    </source>
</evidence>
<evidence type="ECO:0000256" key="8">
    <source>
        <dbReference type="ARBA" id="ARBA00022777"/>
    </source>
</evidence>
<evidence type="ECO:0000256" key="6">
    <source>
        <dbReference type="ARBA" id="ARBA00022679"/>
    </source>
</evidence>
<evidence type="ECO:0000256" key="7">
    <source>
        <dbReference type="ARBA" id="ARBA00022692"/>
    </source>
</evidence>
<dbReference type="Pfam" id="PF02518">
    <property type="entry name" value="HATPase_c"/>
    <property type="match status" value="1"/>
</dbReference>
<feature type="transmembrane region" description="Helical" evidence="12">
    <location>
        <begin position="175"/>
        <end position="195"/>
    </location>
</feature>
<dbReference type="Proteomes" id="UP000307380">
    <property type="component" value="Unassembled WGS sequence"/>
</dbReference>
<dbReference type="InterPro" id="IPR003661">
    <property type="entry name" value="HisK_dim/P_dom"/>
</dbReference>
<dbReference type="InterPro" id="IPR036890">
    <property type="entry name" value="HATPase_C_sf"/>
</dbReference>
<reference evidence="15 16" key="1">
    <citation type="submission" date="2019-04" db="EMBL/GenBank/DDBJ databases">
        <authorList>
            <person name="Jiang L."/>
        </authorList>
    </citation>
    <scope>NUCLEOTIDE SEQUENCE [LARGE SCALE GENOMIC DNA]</scope>
    <source>
        <strain evidence="15 16">YIM 131861</strain>
    </source>
</reference>
<evidence type="ECO:0000256" key="10">
    <source>
        <dbReference type="ARBA" id="ARBA00023012"/>
    </source>
</evidence>
<comment type="catalytic activity">
    <reaction evidence="1">
        <text>ATP + protein L-histidine = ADP + protein N-phospho-L-histidine.</text>
        <dbReference type="EC" id="2.7.13.3"/>
    </reaction>
</comment>
<evidence type="ECO:0000256" key="4">
    <source>
        <dbReference type="ARBA" id="ARBA00012438"/>
    </source>
</evidence>
<evidence type="ECO:0000313" key="16">
    <source>
        <dbReference type="Proteomes" id="UP000307380"/>
    </source>
</evidence>
<evidence type="ECO:0000259" key="13">
    <source>
        <dbReference type="PROSITE" id="PS50109"/>
    </source>
</evidence>
<dbReference type="GO" id="GO:0005509">
    <property type="term" value="F:calcium ion binding"/>
    <property type="evidence" value="ECO:0007669"/>
    <property type="project" value="UniProtKB-ARBA"/>
</dbReference>
<comment type="cofactor">
    <cofactor evidence="2">
        <name>a divalent metal cation</name>
        <dbReference type="ChEBI" id="CHEBI:60240"/>
    </cofactor>
</comment>
<dbReference type="SUPFAM" id="SSF47384">
    <property type="entry name" value="Homodimeric domain of signal transducing histidine kinase"/>
    <property type="match status" value="1"/>
</dbReference>
<dbReference type="CDD" id="cd00082">
    <property type="entry name" value="HisKA"/>
    <property type="match status" value="1"/>
</dbReference>
<dbReference type="Gene3D" id="3.30.565.10">
    <property type="entry name" value="Histidine kinase-like ATPase, C-terminal domain"/>
    <property type="match status" value="1"/>
</dbReference>
<dbReference type="AlphaFoldDB" id="A0A4S4FVY2"/>
<feature type="domain" description="Histidine kinase" evidence="13">
    <location>
        <begin position="273"/>
        <end position="487"/>
    </location>
</feature>
<dbReference type="InterPro" id="IPR003594">
    <property type="entry name" value="HATPase_dom"/>
</dbReference>
<dbReference type="CDD" id="cd06225">
    <property type="entry name" value="HAMP"/>
    <property type="match status" value="1"/>
</dbReference>
<keyword evidence="5" id="KW-0597">Phosphoprotein</keyword>
<dbReference type="PANTHER" id="PTHR45436">
    <property type="entry name" value="SENSOR HISTIDINE KINASE YKOH"/>
    <property type="match status" value="1"/>
</dbReference>
<dbReference type="FunFam" id="1.10.287.130:FF:000001">
    <property type="entry name" value="Two-component sensor histidine kinase"/>
    <property type="match status" value="1"/>
</dbReference>
<dbReference type="OrthoDB" id="9786919at2"/>
<dbReference type="GO" id="GO:0000155">
    <property type="term" value="F:phosphorelay sensor kinase activity"/>
    <property type="evidence" value="ECO:0007669"/>
    <property type="project" value="InterPro"/>
</dbReference>
<keyword evidence="6" id="KW-0808">Transferase</keyword>
<dbReference type="SMART" id="SM00304">
    <property type="entry name" value="HAMP"/>
    <property type="match status" value="1"/>
</dbReference>
<dbReference type="InterPro" id="IPR036097">
    <property type="entry name" value="HisK_dim/P_sf"/>
</dbReference>
<feature type="domain" description="HAMP" evidence="14">
    <location>
        <begin position="196"/>
        <end position="258"/>
    </location>
</feature>
<dbReference type="Gene3D" id="1.10.287.130">
    <property type="match status" value="1"/>
</dbReference>
<keyword evidence="11 12" id="KW-0472">Membrane</keyword>
<dbReference type="InterPro" id="IPR005467">
    <property type="entry name" value="His_kinase_dom"/>
</dbReference>
<keyword evidence="16" id="KW-1185">Reference proteome</keyword>
<feature type="transmembrane region" description="Helical" evidence="12">
    <location>
        <begin position="13"/>
        <end position="36"/>
    </location>
</feature>
<gene>
    <name evidence="15" type="ORF">E6C70_09640</name>
</gene>
<dbReference type="GO" id="GO:0005886">
    <property type="term" value="C:plasma membrane"/>
    <property type="evidence" value="ECO:0007669"/>
    <property type="project" value="UniProtKB-SubCell"/>
</dbReference>
<proteinExistence type="predicted"/>
<evidence type="ECO:0000256" key="3">
    <source>
        <dbReference type="ARBA" id="ARBA00004236"/>
    </source>
</evidence>
<dbReference type="PANTHER" id="PTHR45436:SF5">
    <property type="entry name" value="SENSOR HISTIDINE KINASE TRCS"/>
    <property type="match status" value="1"/>
</dbReference>
<dbReference type="SMART" id="SM00387">
    <property type="entry name" value="HATPase_c"/>
    <property type="match status" value="1"/>
</dbReference>
<dbReference type="CDD" id="cd00075">
    <property type="entry name" value="HATPase"/>
    <property type="match status" value="1"/>
</dbReference>
<dbReference type="Pfam" id="PF00512">
    <property type="entry name" value="HisKA"/>
    <property type="match status" value="1"/>
</dbReference>
<feature type="transmembrane region" description="Helical" evidence="12">
    <location>
        <begin position="148"/>
        <end position="169"/>
    </location>
</feature>
<dbReference type="Pfam" id="PF00672">
    <property type="entry name" value="HAMP"/>
    <property type="match status" value="1"/>
</dbReference>
<dbReference type="PROSITE" id="PS50885">
    <property type="entry name" value="HAMP"/>
    <property type="match status" value="1"/>
</dbReference>
<keyword evidence="9 12" id="KW-1133">Transmembrane helix</keyword>
<name>A0A4S4FVY2_9MICO</name>
<protein>
    <recommendedName>
        <fullName evidence="4">histidine kinase</fullName>
        <ecNumber evidence="4">2.7.13.3</ecNumber>
    </recommendedName>
</protein>
<dbReference type="InterPro" id="IPR050428">
    <property type="entry name" value="TCS_sensor_his_kinase"/>
</dbReference>
<evidence type="ECO:0000256" key="11">
    <source>
        <dbReference type="ARBA" id="ARBA00023136"/>
    </source>
</evidence>
<dbReference type="SMART" id="SM00388">
    <property type="entry name" value="HisKA"/>
    <property type="match status" value="1"/>
</dbReference>
<dbReference type="InterPro" id="IPR004358">
    <property type="entry name" value="Sig_transdc_His_kin-like_C"/>
</dbReference>